<keyword evidence="3" id="KW-1185">Reference proteome</keyword>
<evidence type="ECO:0000256" key="1">
    <source>
        <dbReference type="SAM" id="MobiDB-lite"/>
    </source>
</evidence>
<sequence length="231" mass="25630">MPEPIVPAFLCKKKLKENAGTHSSGVFINSTNQNNDQRNTKPASSSFSSSTSPKPSLPPDVLVEIKNQLMDMVEHLCVLDEKIEWMEYSITDHSYRLNELEAMMNYGNSSDHNEEFSSSSEYDQQNCGWDDQNCDTNYGSSLSHHHNSIPSLMDMSPDASFSALDKASVLAQRHAPLPAHMNLGGSLNDSLALRQEISMVSSTHKNLTSQLDSILEKLDSFSFPNNTSLSK</sequence>
<dbReference type="VEuPathDB" id="FungiDB:RhiirFUN_015705"/>
<dbReference type="Proteomes" id="UP000234323">
    <property type="component" value="Unassembled WGS sequence"/>
</dbReference>
<reference evidence="2 3" key="1">
    <citation type="submission" date="2015-10" db="EMBL/GenBank/DDBJ databases">
        <title>Genome analyses suggest a sexual origin of heterokaryosis in a supposedly ancient asexual fungus.</title>
        <authorList>
            <person name="Ropars J."/>
            <person name="Sedzielewska K."/>
            <person name="Noel J."/>
            <person name="Charron P."/>
            <person name="Farinelli L."/>
            <person name="Marton T."/>
            <person name="Kruger M."/>
            <person name="Pelin A."/>
            <person name="Brachmann A."/>
            <person name="Corradi N."/>
        </authorList>
    </citation>
    <scope>NUCLEOTIDE SEQUENCE [LARGE SCALE GENOMIC DNA]</scope>
    <source>
        <strain evidence="2 3">A4</strain>
    </source>
</reference>
<gene>
    <name evidence="2" type="ORF">RhiirA4_430161</name>
</gene>
<accession>A0A2I1HJM2</accession>
<dbReference type="VEuPathDB" id="FungiDB:RhiirA1_479036"/>
<dbReference type="VEuPathDB" id="FungiDB:FUN_019117"/>
<dbReference type="AlphaFoldDB" id="A0A2I1HJM2"/>
<feature type="compositionally biased region" description="Polar residues" evidence="1">
    <location>
        <begin position="22"/>
        <end position="41"/>
    </location>
</feature>
<organism evidence="2 3">
    <name type="scientific">Rhizophagus irregularis</name>
    <dbReference type="NCBI Taxonomy" id="588596"/>
    <lineage>
        <taxon>Eukaryota</taxon>
        <taxon>Fungi</taxon>
        <taxon>Fungi incertae sedis</taxon>
        <taxon>Mucoromycota</taxon>
        <taxon>Glomeromycotina</taxon>
        <taxon>Glomeromycetes</taxon>
        <taxon>Glomerales</taxon>
        <taxon>Glomeraceae</taxon>
        <taxon>Rhizophagus</taxon>
    </lineage>
</organism>
<evidence type="ECO:0000313" key="2">
    <source>
        <dbReference type="EMBL" id="PKY59073.1"/>
    </source>
</evidence>
<comment type="caution">
    <text evidence="2">The sequence shown here is derived from an EMBL/GenBank/DDBJ whole genome shotgun (WGS) entry which is preliminary data.</text>
</comment>
<name>A0A2I1HJM2_9GLOM</name>
<feature type="region of interest" description="Disordered" evidence="1">
    <location>
        <begin position="22"/>
        <end position="59"/>
    </location>
</feature>
<protein>
    <submittedName>
        <fullName evidence="2">Uncharacterized protein</fullName>
    </submittedName>
</protein>
<evidence type="ECO:0000313" key="3">
    <source>
        <dbReference type="Proteomes" id="UP000234323"/>
    </source>
</evidence>
<proteinExistence type="predicted"/>
<dbReference type="EMBL" id="LLXI01003346">
    <property type="protein sequence ID" value="PKY59073.1"/>
    <property type="molecule type" value="Genomic_DNA"/>
</dbReference>
<feature type="compositionally biased region" description="Low complexity" evidence="1">
    <location>
        <begin position="42"/>
        <end position="54"/>
    </location>
</feature>